<dbReference type="EMBL" id="FOHJ01000012">
    <property type="protein sequence ID" value="SET94655.1"/>
    <property type="molecule type" value="Genomic_DNA"/>
</dbReference>
<name>A0A1I0ICU0_9BACI</name>
<gene>
    <name evidence="1" type="ORF">SAMN05421676_1127</name>
</gene>
<accession>A0A1I0ICU0</accession>
<proteinExistence type="predicted"/>
<evidence type="ECO:0000313" key="1">
    <source>
        <dbReference type="EMBL" id="SET94655.1"/>
    </source>
</evidence>
<dbReference type="AlphaFoldDB" id="A0A1I0ICU0"/>
<evidence type="ECO:0000313" key="2">
    <source>
        <dbReference type="Proteomes" id="UP000199095"/>
    </source>
</evidence>
<dbReference type="RefSeq" id="WP_220083838.1">
    <property type="nucleotide sequence ID" value="NZ_FOHJ01000012.1"/>
</dbReference>
<protein>
    <submittedName>
        <fullName evidence="1">Uncharacterized protein</fullName>
    </submittedName>
</protein>
<keyword evidence="2" id="KW-1185">Reference proteome</keyword>
<dbReference type="Proteomes" id="UP000199095">
    <property type="component" value="Unassembled WGS sequence"/>
</dbReference>
<organism evidence="1 2">
    <name type="scientific">Salinibacillus kushneri</name>
    <dbReference type="NCBI Taxonomy" id="237682"/>
    <lineage>
        <taxon>Bacteria</taxon>
        <taxon>Bacillati</taxon>
        <taxon>Bacillota</taxon>
        <taxon>Bacilli</taxon>
        <taxon>Bacillales</taxon>
        <taxon>Bacillaceae</taxon>
        <taxon>Salinibacillus</taxon>
    </lineage>
</organism>
<dbReference type="STRING" id="237682.SAMN05421676_1127"/>
<reference evidence="2" key="1">
    <citation type="submission" date="2016-10" db="EMBL/GenBank/DDBJ databases">
        <authorList>
            <person name="Varghese N."/>
            <person name="Submissions S."/>
        </authorList>
    </citation>
    <scope>NUCLEOTIDE SEQUENCE [LARGE SCALE GENOMIC DNA]</scope>
    <source>
        <strain evidence="2">CGMCC 1.3566</strain>
    </source>
</reference>
<sequence>MTARRFFSLLKGLSSDAMLRVMLREENQVIENPEAAVRAVERVWG</sequence>